<dbReference type="Proteomes" id="UP000727407">
    <property type="component" value="Unassembled WGS sequence"/>
</dbReference>
<comment type="caution">
    <text evidence="5">The sequence shown here is derived from an EMBL/GenBank/DDBJ whole genome shotgun (WGS) entry which is preliminary data.</text>
</comment>
<accession>A0A8J4TBV0</accession>
<feature type="non-terminal residue" evidence="5">
    <location>
        <position position="104"/>
    </location>
</feature>
<gene>
    <name evidence="5" type="ORF">DAT39_017907</name>
</gene>
<protein>
    <submittedName>
        <fullName evidence="5">CMRF35-like molecule 1</fullName>
    </submittedName>
</protein>
<dbReference type="EMBL" id="QNUK01000505">
    <property type="protein sequence ID" value="KAF5892390.1"/>
    <property type="molecule type" value="Genomic_DNA"/>
</dbReference>
<dbReference type="AlphaFoldDB" id="A0A8J4TBV0"/>
<dbReference type="PANTHER" id="PTHR11860">
    <property type="entry name" value="POLYMERIC-IMMUNOGLOBULIN RECEPTOR"/>
    <property type="match status" value="1"/>
</dbReference>
<feature type="non-terminal residue" evidence="5">
    <location>
        <position position="1"/>
    </location>
</feature>
<comment type="subcellular location">
    <subcellularLocation>
        <location evidence="1">Membrane</location>
    </subcellularLocation>
</comment>
<keyword evidence="2" id="KW-0812">Transmembrane</keyword>
<keyword evidence="3" id="KW-0472">Membrane</keyword>
<dbReference type="InterPro" id="IPR036179">
    <property type="entry name" value="Ig-like_dom_sf"/>
</dbReference>
<dbReference type="InterPro" id="IPR013783">
    <property type="entry name" value="Ig-like_fold"/>
</dbReference>
<organism evidence="5 6">
    <name type="scientific">Clarias magur</name>
    <name type="common">Asian catfish</name>
    <name type="synonym">Macropteronotus magur</name>
    <dbReference type="NCBI Taxonomy" id="1594786"/>
    <lineage>
        <taxon>Eukaryota</taxon>
        <taxon>Metazoa</taxon>
        <taxon>Chordata</taxon>
        <taxon>Craniata</taxon>
        <taxon>Vertebrata</taxon>
        <taxon>Euteleostomi</taxon>
        <taxon>Actinopterygii</taxon>
        <taxon>Neopterygii</taxon>
        <taxon>Teleostei</taxon>
        <taxon>Ostariophysi</taxon>
        <taxon>Siluriformes</taxon>
        <taxon>Clariidae</taxon>
        <taxon>Clarias</taxon>
    </lineage>
</organism>
<evidence type="ECO:0000256" key="3">
    <source>
        <dbReference type="ARBA" id="ARBA00023136"/>
    </source>
</evidence>
<evidence type="ECO:0000259" key="4">
    <source>
        <dbReference type="SMART" id="SM00409"/>
    </source>
</evidence>
<feature type="domain" description="Immunoglobulin" evidence="4">
    <location>
        <begin position="7"/>
        <end position="103"/>
    </location>
</feature>
<dbReference type="OrthoDB" id="8920197at2759"/>
<dbReference type="InterPro" id="IPR050671">
    <property type="entry name" value="CD300_family_receptors"/>
</dbReference>
<evidence type="ECO:0000313" key="6">
    <source>
        <dbReference type="Proteomes" id="UP000727407"/>
    </source>
</evidence>
<dbReference type="InterPro" id="IPR003599">
    <property type="entry name" value="Ig_sub"/>
</dbReference>
<evidence type="ECO:0000313" key="5">
    <source>
        <dbReference type="EMBL" id="KAF5892390.1"/>
    </source>
</evidence>
<name>A0A8J4TBV0_CLAMG</name>
<reference evidence="5" key="1">
    <citation type="submission" date="2020-07" db="EMBL/GenBank/DDBJ databases">
        <title>Clarias magur genome sequencing, assembly and annotation.</title>
        <authorList>
            <person name="Kushwaha B."/>
            <person name="Kumar R."/>
            <person name="Das P."/>
            <person name="Joshi C.G."/>
            <person name="Kumar D."/>
            <person name="Nagpure N.S."/>
            <person name="Pandey M."/>
            <person name="Agarwal S."/>
            <person name="Srivastava S."/>
            <person name="Singh M."/>
            <person name="Sahoo L."/>
            <person name="Jayasankar P."/>
            <person name="Meher P.K."/>
            <person name="Koringa P.G."/>
            <person name="Iquebal M.A."/>
            <person name="Das S.P."/>
            <person name="Bit A."/>
            <person name="Patnaik S."/>
            <person name="Patel N."/>
            <person name="Shah T.M."/>
            <person name="Hinsu A."/>
            <person name="Jena J.K."/>
        </authorList>
    </citation>
    <scope>NUCLEOTIDE SEQUENCE</scope>
    <source>
        <strain evidence="5">CIFAMagur01</strain>
        <tissue evidence="5">Testis</tissue>
    </source>
</reference>
<proteinExistence type="predicted"/>
<evidence type="ECO:0000256" key="1">
    <source>
        <dbReference type="ARBA" id="ARBA00004370"/>
    </source>
</evidence>
<evidence type="ECO:0000256" key="2">
    <source>
        <dbReference type="ARBA" id="ARBA00022692"/>
    </source>
</evidence>
<dbReference type="PANTHER" id="PTHR11860:SF87">
    <property type="entry name" value="CMRF35-LIKE MOLECULE 8"/>
    <property type="match status" value="1"/>
</dbReference>
<sequence length="104" mass="11781">VESMTMLKNVAVKRGGSITIPCLYDERYKTNPKYWCKGYYWSSCSIVAYANTPGSTTVTDHPEQNMFTVEMNPVSDSGYYWCAAEIGSKWSLDDGDYLYLTVSE</sequence>
<keyword evidence="6" id="KW-1185">Reference proteome</keyword>
<dbReference type="GO" id="GO:0005886">
    <property type="term" value="C:plasma membrane"/>
    <property type="evidence" value="ECO:0007669"/>
    <property type="project" value="TreeGrafter"/>
</dbReference>
<dbReference type="Gene3D" id="2.60.40.10">
    <property type="entry name" value="Immunoglobulins"/>
    <property type="match status" value="1"/>
</dbReference>
<dbReference type="SMART" id="SM00409">
    <property type="entry name" value="IG"/>
    <property type="match status" value="1"/>
</dbReference>
<dbReference type="SUPFAM" id="SSF48726">
    <property type="entry name" value="Immunoglobulin"/>
    <property type="match status" value="1"/>
</dbReference>
<dbReference type="Pfam" id="PF07686">
    <property type="entry name" value="V-set"/>
    <property type="match status" value="1"/>
</dbReference>
<dbReference type="GO" id="GO:0004888">
    <property type="term" value="F:transmembrane signaling receptor activity"/>
    <property type="evidence" value="ECO:0007669"/>
    <property type="project" value="TreeGrafter"/>
</dbReference>
<dbReference type="InterPro" id="IPR013106">
    <property type="entry name" value="Ig_V-set"/>
</dbReference>